<reference evidence="1" key="1">
    <citation type="submission" date="2021-05" db="EMBL/GenBank/DDBJ databases">
        <authorList>
            <person name="Pietrasiak N."/>
            <person name="Ward R."/>
            <person name="Stajich J.E."/>
            <person name="Kurbessoian T."/>
        </authorList>
    </citation>
    <scope>NUCLEOTIDE SEQUENCE</scope>
    <source>
        <strain evidence="1">GSE-NOS-MK-12-04C</strain>
    </source>
</reference>
<dbReference type="EMBL" id="JAHHGZ010000002">
    <property type="protein sequence ID" value="MBW4666315.1"/>
    <property type="molecule type" value="Genomic_DNA"/>
</dbReference>
<evidence type="ECO:0000313" key="1">
    <source>
        <dbReference type="EMBL" id="MBW4666315.1"/>
    </source>
</evidence>
<dbReference type="Proteomes" id="UP000729701">
    <property type="component" value="Unassembled WGS sequence"/>
</dbReference>
<organism evidence="1 2">
    <name type="scientific">Cyanomargarita calcarea GSE-NOS-MK-12-04C</name>
    <dbReference type="NCBI Taxonomy" id="2839659"/>
    <lineage>
        <taxon>Bacteria</taxon>
        <taxon>Bacillati</taxon>
        <taxon>Cyanobacteriota</taxon>
        <taxon>Cyanophyceae</taxon>
        <taxon>Nostocales</taxon>
        <taxon>Cyanomargaritaceae</taxon>
        <taxon>Cyanomargarita</taxon>
    </lineage>
</organism>
<evidence type="ECO:0000313" key="2">
    <source>
        <dbReference type="Proteomes" id="UP000729701"/>
    </source>
</evidence>
<gene>
    <name evidence="1" type="ORF">KME60_02435</name>
</gene>
<protein>
    <submittedName>
        <fullName evidence="1">Uncharacterized protein</fullName>
    </submittedName>
</protein>
<comment type="caution">
    <text evidence="1">The sequence shown here is derived from an EMBL/GenBank/DDBJ whole genome shotgun (WGS) entry which is preliminary data.</text>
</comment>
<sequence length="112" mass="11882">MMVINDLYYLEDAPKNELILGASSASIVAVASAGGNNSLALTDTDLLLKTKKNGASKLQGTGVALAIGEDPIADVDYTLEGFDKVKVRTIEKQGSNFDLDIVKIKAIDKPNK</sequence>
<name>A0A951USY2_9CYAN</name>
<accession>A0A951USY2</accession>
<dbReference type="AlphaFoldDB" id="A0A951USY2"/>
<reference evidence="1" key="2">
    <citation type="journal article" date="2022" name="Microbiol. Resour. Announc.">
        <title>Metagenome Sequencing to Explore Phylogenomics of Terrestrial Cyanobacteria.</title>
        <authorList>
            <person name="Ward R.D."/>
            <person name="Stajich J.E."/>
            <person name="Johansen J.R."/>
            <person name="Huntemann M."/>
            <person name="Clum A."/>
            <person name="Foster B."/>
            <person name="Foster B."/>
            <person name="Roux S."/>
            <person name="Palaniappan K."/>
            <person name="Varghese N."/>
            <person name="Mukherjee S."/>
            <person name="Reddy T.B.K."/>
            <person name="Daum C."/>
            <person name="Copeland A."/>
            <person name="Chen I.A."/>
            <person name="Ivanova N.N."/>
            <person name="Kyrpides N.C."/>
            <person name="Shapiro N."/>
            <person name="Eloe-Fadrosh E.A."/>
            <person name="Pietrasiak N."/>
        </authorList>
    </citation>
    <scope>NUCLEOTIDE SEQUENCE</scope>
    <source>
        <strain evidence="1">GSE-NOS-MK-12-04C</strain>
    </source>
</reference>
<proteinExistence type="predicted"/>